<name>A0A1N7F3I9_9ACTN</name>
<sequence length="39" mass="4191">MVESTLTSHVINPAASARACKPVTICCQTPARCQFRNNA</sequence>
<dbReference type="EMBL" id="FTNF01000030">
    <property type="protein sequence ID" value="SIR94854.1"/>
    <property type="molecule type" value="Genomic_DNA"/>
</dbReference>
<reference evidence="1 2" key="1">
    <citation type="submission" date="2017-01" db="EMBL/GenBank/DDBJ databases">
        <authorList>
            <person name="Mah S.A."/>
            <person name="Swanson W.J."/>
            <person name="Moy G.W."/>
            <person name="Vacquier V.D."/>
        </authorList>
    </citation>
    <scope>NUCLEOTIDE SEQUENCE [LARGE SCALE GENOMIC DNA]</scope>
    <source>
        <strain evidence="1 2">DSM 45758</strain>
    </source>
</reference>
<evidence type="ECO:0000313" key="2">
    <source>
        <dbReference type="Proteomes" id="UP000186004"/>
    </source>
</evidence>
<dbReference type="Proteomes" id="UP000186004">
    <property type="component" value="Unassembled WGS sequence"/>
</dbReference>
<gene>
    <name evidence="1" type="ORF">SAMN05444858_1305</name>
</gene>
<organism evidence="1 2">
    <name type="scientific">Micromonospora avicenniae</name>
    <dbReference type="NCBI Taxonomy" id="1198245"/>
    <lineage>
        <taxon>Bacteria</taxon>
        <taxon>Bacillati</taxon>
        <taxon>Actinomycetota</taxon>
        <taxon>Actinomycetes</taxon>
        <taxon>Micromonosporales</taxon>
        <taxon>Micromonosporaceae</taxon>
        <taxon>Micromonospora</taxon>
    </lineage>
</organism>
<keyword evidence="2" id="KW-1185">Reference proteome</keyword>
<accession>A0A1N7F3I9</accession>
<proteinExistence type="predicted"/>
<evidence type="ECO:0000313" key="1">
    <source>
        <dbReference type="EMBL" id="SIR94854.1"/>
    </source>
</evidence>
<protein>
    <submittedName>
        <fullName evidence="1">Uncharacterized protein</fullName>
    </submittedName>
</protein>
<dbReference type="AlphaFoldDB" id="A0A1N7F3I9"/>